<evidence type="ECO:0000259" key="1">
    <source>
        <dbReference type="Pfam" id="PF10544"/>
    </source>
</evidence>
<dbReference type="InterPro" id="IPR018306">
    <property type="entry name" value="Phage_T5_Orf172_DNA-bd"/>
</dbReference>
<dbReference type="Proteomes" id="UP000027586">
    <property type="component" value="Unassembled WGS sequence"/>
</dbReference>
<sequence length="318" mass="36498">MLTGHKWFQNLPWYALALQAVVPPPLHQRSFSTSISVLRSNVVKQSNLVSRQCRGVRVYDGQRCTRTVKADVICTDESQLYCHSHQPKVETKLALPTTTTTATTAAVPASASSTSSPPILTPCKPLYDGWELWINNKLSRKKRKEIRQEMRKPLSQRDQDGYIYAYILTHGPRVPTSKYAYFKIGRTIDPIRRMYQVSQKCKYVPEIVELFPHMPSASQLKKRLTTANAIHHPAIIPKCPVSHRVERLVHLELSGLYPHAGFNCKECGTKHREWFRIARQRKPGGSYATDHELWMEHIRPVILRWIQYGIAVTAIQHQ</sequence>
<name>A0A068RZH4_9FUNG</name>
<gene>
    <name evidence="2" type="ORF">LCOR_06643.1</name>
</gene>
<evidence type="ECO:0000313" key="3">
    <source>
        <dbReference type="Proteomes" id="UP000027586"/>
    </source>
</evidence>
<comment type="caution">
    <text evidence="2">The sequence shown here is derived from an EMBL/GenBank/DDBJ whole genome shotgun (WGS) entry which is preliminary data.</text>
</comment>
<dbReference type="PANTHER" id="PTHR28094">
    <property type="entry name" value="MEIOTICALLY UP-REGULATED GENE 113 PROTEIN"/>
    <property type="match status" value="1"/>
</dbReference>
<dbReference type="EMBL" id="CBTN010000030">
    <property type="protein sequence ID" value="CDH55508.1"/>
    <property type="molecule type" value="Genomic_DNA"/>
</dbReference>
<proteinExistence type="predicted"/>
<dbReference type="Pfam" id="PF10544">
    <property type="entry name" value="T5orf172"/>
    <property type="match status" value="1"/>
</dbReference>
<accession>A0A068RZH4</accession>
<dbReference type="InterPro" id="IPR053006">
    <property type="entry name" value="Meiosis_regulatory"/>
</dbReference>
<dbReference type="OrthoDB" id="2417614at2759"/>
<dbReference type="VEuPathDB" id="FungiDB:LCOR_06643.1"/>
<dbReference type="PANTHER" id="PTHR28094:SF1">
    <property type="entry name" value="MEIOTICALLY UP-REGULATED GENE 113 PROTEIN"/>
    <property type="match status" value="1"/>
</dbReference>
<reference evidence="2" key="1">
    <citation type="submission" date="2013-08" db="EMBL/GenBank/DDBJ databases">
        <title>Gene expansion shapes genome architecture in the human pathogen Lichtheimia corymbifera: an evolutionary genomics analysis in the ancient terrestrial Mucorales (Mucoromycotina).</title>
        <authorList>
            <person name="Schwartze V.U."/>
            <person name="Winter S."/>
            <person name="Shelest E."/>
            <person name="Marcet-Houben M."/>
            <person name="Horn F."/>
            <person name="Wehner S."/>
            <person name="Hoffmann K."/>
            <person name="Riege K."/>
            <person name="Sammeth M."/>
            <person name="Nowrousian M."/>
            <person name="Valiante V."/>
            <person name="Linde J."/>
            <person name="Jacobsen I.D."/>
            <person name="Marz M."/>
            <person name="Brakhage A.A."/>
            <person name="Gabaldon T."/>
            <person name="Bocker S."/>
            <person name="Voigt K."/>
        </authorList>
    </citation>
    <scope>NUCLEOTIDE SEQUENCE [LARGE SCALE GENOMIC DNA]</scope>
    <source>
        <strain evidence="2">FSU 9682</strain>
    </source>
</reference>
<dbReference type="AlphaFoldDB" id="A0A068RZH4"/>
<dbReference type="STRING" id="1263082.A0A068RZH4"/>
<protein>
    <recommendedName>
        <fullName evidence="1">Bacteriophage T5 Orf172 DNA-binding domain-containing protein</fullName>
    </recommendedName>
</protein>
<organism evidence="2 3">
    <name type="scientific">Lichtheimia corymbifera JMRC:FSU:9682</name>
    <dbReference type="NCBI Taxonomy" id="1263082"/>
    <lineage>
        <taxon>Eukaryota</taxon>
        <taxon>Fungi</taxon>
        <taxon>Fungi incertae sedis</taxon>
        <taxon>Mucoromycota</taxon>
        <taxon>Mucoromycotina</taxon>
        <taxon>Mucoromycetes</taxon>
        <taxon>Mucorales</taxon>
        <taxon>Lichtheimiaceae</taxon>
        <taxon>Lichtheimia</taxon>
    </lineage>
</organism>
<feature type="domain" description="Bacteriophage T5 Orf172 DNA-binding" evidence="1">
    <location>
        <begin position="164"/>
        <end position="279"/>
    </location>
</feature>
<evidence type="ECO:0000313" key="2">
    <source>
        <dbReference type="EMBL" id="CDH55508.1"/>
    </source>
</evidence>
<keyword evidence="3" id="KW-1185">Reference proteome</keyword>